<dbReference type="Gene3D" id="1.10.3330.10">
    <property type="entry name" value="Oxo-4-hydroxy-4-carboxy-5-ureidoimidazoline decarboxylase"/>
    <property type="match status" value="1"/>
</dbReference>
<evidence type="ECO:0000259" key="7">
    <source>
        <dbReference type="Pfam" id="PF09349"/>
    </source>
</evidence>
<keyword evidence="6" id="KW-0456">Lyase</keyword>
<dbReference type="NCBIfam" id="TIGR03164">
    <property type="entry name" value="UHCUDC"/>
    <property type="match status" value="1"/>
</dbReference>
<dbReference type="EMBL" id="NBWC01000013">
    <property type="protein sequence ID" value="ORL64719.1"/>
    <property type="molecule type" value="Genomic_DNA"/>
</dbReference>
<evidence type="ECO:0000256" key="1">
    <source>
        <dbReference type="ARBA" id="ARBA00001163"/>
    </source>
</evidence>
<dbReference type="OrthoDB" id="9800909at2"/>
<keyword evidence="4" id="KW-0659">Purine metabolism</keyword>
<dbReference type="PANTHER" id="PTHR43466:SF1">
    <property type="entry name" value="2-OXO-4-HYDROXY-4-CARBOXY-5-UREIDOIMIDAZOLINE DECARBOXYLASE-RELATED"/>
    <property type="match status" value="1"/>
</dbReference>
<dbReference type="GO" id="GO:0006144">
    <property type="term" value="P:purine nucleobase metabolic process"/>
    <property type="evidence" value="ECO:0007669"/>
    <property type="project" value="UniProtKB-KW"/>
</dbReference>
<evidence type="ECO:0000256" key="5">
    <source>
        <dbReference type="ARBA" id="ARBA00022793"/>
    </source>
</evidence>
<dbReference type="InterPro" id="IPR017580">
    <property type="entry name" value="OHCU_decarboxylase-1"/>
</dbReference>
<dbReference type="RefSeq" id="WP_084855887.1">
    <property type="nucleotide sequence ID" value="NZ_JAOTEI010000011.1"/>
</dbReference>
<dbReference type="InterPro" id="IPR036778">
    <property type="entry name" value="OHCU_decarboxylase_sf"/>
</dbReference>
<name>A0A1X0ZXU7_PSEPU</name>
<gene>
    <name evidence="8" type="ORF">B7H17_10900</name>
</gene>
<dbReference type="UniPathway" id="UPA00394">
    <property type="reaction ID" value="UER00652"/>
</dbReference>
<evidence type="ECO:0000256" key="4">
    <source>
        <dbReference type="ARBA" id="ARBA00022631"/>
    </source>
</evidence>
<sequence length="175" mass="19637">MSQPQPHATSLAAINAMDKAQFIQALGDIFEHSPDVAEDAWNARPFASVASLHDAMMASIRARDIEARKAFFDRHPELSAEAVRGGGLTNASVDEQTSAGLDALSQDEEAHLQRMNRQYRERHGFPFIICVRHYTKAGIFFELENRVARETPFELDYALNQIKAITRGRLNQRVA</sequence>
<dbReference type="InterPro" id="IPR018020">
    <property type="entry name" value="OHCU_decarboxylase"/>
</dbReference>
<protein>
    <recommendedName>
        <fullName evidence="3">2-oxo-4-hydroxy-4-carboxy-5-ureidoimidazoline decarboxylase</fullName>
        <ecNumber evidence="3">4.1.1.97</ecNumber>
    </recommendedName>
</protein>
<comment type="caution">
    <text evidence="8">The sequence shown here is derived from an EMBL/GenBank/DDBJ whole genome shotgun (WGS) entry which is preliminary data.</text>
</comment>
<keyword evidence="5" id="KW-0210">Decarboxylase</keyword>
<dbReference type="GO" id="GO:0000255">
    <property type="term" value="P:allantoin metabolic process"/>
    <property type="evidence" value="ECO:0007669"/>
    <property type="project" value="InterPro"/>
</dbReference>
<accession>A0A1X0ZXU7</accession>
<dbReference type="GO" id="GO:0019628">
    <property type="term" value="P:urate catabolic process"/>
    <property type="evidence" value="ECO:0007669"/>
    <property type="project" value="UniProtKB-UniPathway"/>
</dbReference>
<evidence type="ECO:0000313" key="9">
    <source>
        <dbReference type="Proteomes" id="UP000193675"/>
    </source>
</evidence>
<dbReference type="SUPFAM" id="SSF158694">
    <property type="entry name" value="UraD-Like"/>
    <property type="match status" value="1"/>
</dbReference>
<reference evidence="8 9" key="1">
    <citation type="submission" date="2017-04" db="EMBL/GenBank/DDBJ databases">
        <title>Presence of VIM-2 positive Pseudomonas species in chickens and their surrounding environment.</title>
        <authorList>
            <person name="Zhang R."/>
        </authorList>
    </citation>
    <scope>NUCLEOTIDE SEQUENCE [LARGE SCALE GENOMIC DNA]</scope>
    <source>
        <strain evidence="8 9">DZ-C18</strain>
    </source>
</reference>
<dbReference type="GO" id="GO:0051997">
    <property type="term" value="F:2-oxo-4-hydroxy-4-carboxy-5-ureidoimidazoline decarboxylase activity"/>
    <property type="evidence" value="ECO:0007669"/>
    <property type="project" value="UniProtKB-EC"/>
</dbReference>
<dbReference type="PANTHER" id="PTHR43466">
    <property type="entry name" value="2-OXO-4-HYDROXY-4-CARBOXY-5-UREIDOIMIDAZOLINE DECARBOXYLASE-RELATED"/>
    <property type="match status" value="1"/>
</dbReference>
<feature type="domain" description="Oxo-4-hydroxy-4-carboxy-5-ureidoimidazoline decarboxylase" evidence="7">
    <location>
        <begin position="15"/>
        <end position="171"/>
    </location>
</feature>
<evidence type="ECO:0000256" key="6">
    <source>
        <dbReference type="ARBA" id="ARBA00023239"/>
    </source>
</evidence>
<organism evidence="8 9">
    <name type="scientific">Pseudomonas putida</name>
    <name type="common">Arthrobacter siderocapsulatus</name>
    <dbReference type="NCBI Taxonomy" id="303"/>
    <lineage>
        <taxon>Bacteria</taxon>
        <taxon>Pseudomonadati</taxon>
        <taxon>Pseudomonadota</taxon>
        <taxon>Gammaproteobacteria</taxon>
        <taxon>Pseudomonadales</taxon>
        <taxon>Pseudomonadaceae</taxon>
        <taxon>Pseudomonas</taxon>
    </lineage>
</organism>
<proteinExistence type="predicted"/>
<dbReference type="Proteomes" id="UP000193675">
    <property type="component" value="Unassembled WGS sequence"/>
</dbReference>
<dbReference type="EC" id="4.1.1.97" evidence="3"/>
<evidence type="ECO:0000313" key="8">
    <source>
        <dbReference type="EMBL" id="ORL64719.1"/>
    </source>
</evidence>
<evidence type="ECO:0000256" key="3">
    <source>
        <dbReference type="ARBA" id="ARBA00012257"/>
    </source>
</evidence>
<dbReference type="AlphaFoldDB" id="A0A1X0ZXU7"/>
<evidence type="ECO:0000256" key="2">
    <source>
        <dbReference type="ARBA" id="ARBA00004754"/>
    </source>
</evidence>
<comment type="pathway">
    <text evidence="2">Purine metabolism; urate degradation; (S)-allantoin from urate: step 3/3.</text>
</comment>
<dbReference type="Pfam" id="PF09349">
    <property type="entry name" value="OHCU_decarbox"/>
    <property type="match status" value="1"/>
</dbReference>
<comment type="catalytic activity">
    <reaction evidence="1">
        <text>5-hydroxy-2-oxo-4-ureido-2,5-dihydro-1H-imidazole-5-carboxylate + H(+) = (S)-allantoin + CO2</text>
        <dbReference type="Rhea" id="RHEA:26301"/>
        <dbReference type="ChEBI" id="CHEBI:15378"/>
        <dbReference type="ChEBI" id="CHEBI:15678"/>
        <dbReference type="ChEBI" id="CHEBI:16526"/>
        <dbReference type="ChEBI" id="CHEBI:58639"/>
        <dbReference type="EC" id="4.1.1.97"/>
    </reaction>
</comment>